<evidence type="ECO:0000256" key="3">
    <source>
        <dbReference type="ARBA" id="ARBA00022490"/>
    </source>
</evidence>
<gene>
    <name evidence="11" type="primary">hutI</name>
    <name evidence="11" type="ORF">rosag_40420</name>
</gene>
<dbReference type="SUPFAM" id="SSF51556">
    <property type="entry name" value="Metallo-dependent hydrolases"/>
    <property type="match status" value="1"/>
</dbReference>
<evidence type="ECO:0000259" key="10">
    <source>
        <dbReference type="Pfam" id="PF07969"/>
    </source>
</evidence>
<dbReference type="GO" id="GO:0005737">
    <property type="term" value="C:cytoplasm"/>
    <property type="evidence" value="ECO:0007669"/>
    <property type="project" value="UniProtKB-UniRule"/>
</dbReference>
<dbReference type="Proteomes" id="UP001161325">
    <property type="component" value="Unassembled WGS sequence"/>
</dbReference>
<comment type="pathway">
    <text evidence="1">Amino-acid degradation.</text>
</comment>
<keyword evidence="7" id="KW-0862">Zinc</keyword>
<evidence type="ECO:0000313" key="11">
    <source>
        <dbReference type="EMBL" id="GLC27529.1"/>
    </source>
</evidence>
<keyword evidence="6" id="KW-0369">Histidine metabolism</keyword>
<evidence type="ECO:0000256" key="5">
    <source>
        <dbReference type="ARBA" id="ARBA00022801"/>
    </source>
</evidence>
<dbReference type="GO" id="GO:0046872">
    <property type="term" value="F:metal ion binding"/>
    <property type="evidence" value="ECO:0007669"/>
    <property type="project" value="UniProtKB-KW"/>
</dbReference>
<evidence type="ECO:0000256" key="1">
    <source>
        <dbReference type="ARBA" id="ARBA00005023"/>
    </source>
</evidence>
<dbReference type="EC" id="3.5.2.7" evidence="2 9"/>
<keyword evidence="12" id="KW-1185">Reference proteome</keyword>
<dbReference type="InterPro" id="IPR011059">
    <property type="entry name" value="Metal-dep_hydrolase_composite"/>
</dbReference>
<name>A0AA37Q6N0_9BACT</name>
<evidence type="ECO:0000256" key="7">
    <source>
        <dbReference type="ARBA" id="ARBA00022833"/>
    </source>
</evidence>
<dbReference type="FunFam" id="3.20.20.140:FF:000007">
    <property type="entry name" value="Imidazolonepropionase"/>
    <property type="match status" value="1"/>
</dbReference>
<proteinExistence type="predicted"/>
<keyword evidence="3" id="KW-0963">Cytoplasm</keyword>
<evidence type="ECO:0000256" key="8">
    <source>
        <dbReference type="ARBA" id="ARBA00023004"/>
    </source>
</evidence>
<dbReference type="InterPro" id="IPR005920">
    <property type="entry name" value="HutI"/>
</dbReference>
<dbReference type="PANTHER" id="PTHR42752:SF1">
    <property type="entry name" value="IMIDAZOLONEPROPIONASE-RELATED"/>
    <property type="match status" value="1"/>
</dbReference>
<dbReference type="AlphaFoldDB" id="A0AA37Q6N0"/>
<evidence type="ECO:0000256" key="9">
    <source>
        <dbReference type="NCBIfam" id="TIGR01224"/>
    </source>
</evidence>
<dbReference type="GO" id="GO:0019556">
    <property type="term" value="P:L-histidine catabolic process to glutamate and formamide"/>
    <property type="evidence" value="ECO:0007669"/>
    <property type="project" value="UniProtKB-UniRule"/>
</dbReference>
<dbReference type="Gene3D" id="3.20.20.140">
    <property type="entry name" value="Metal-dependent hydrolases"/>
    <property type="match status" value="1"/>
</dbReference>
<reference evidence="11" key="1">
    <citation type="submission" date="2022-08" db="EMBL/GenBank/DDBJ databases">
        <title>Draft genome sequencing of Roseisolibacter agri AW1220.</title>
        <authorList>
            <person name="Tobiishi Y."/>
            <person name="Tonouchi A."/>
        </authorList>
    </citation>
    <scope>NUCLEOTIDE SEQUENCE</scope>
    <source>
        <strain evidence="11">AW1220</strain>
    </source>
</reference>
<dbReference type="NCBIfam" id="TIGR01224">
    <property type="entry name" value="hutI"/>
    <property type="match status" value="1"/>
</dbReference>
<evidence type="ECO:0000256" key="2">
    <source>
        <dbReference type="ARBA" id="ARBA00012864"/>
    </source>
</evidence>
<evidence type="ECO:0000313" key="12">
    <source>
        <dbReference type="Proteomes" id="UP001161325"/>
    </source>
</evidence>
<evidence type="ECO:0000256" key="4">
    <source>
        <dbReference type="ARBA" id="ARBA00022723"/>
    </source>
</evidence>
<dbReference type="InterPro" id="IPR013108">
    <property type="entry name" value="Amidohydro_3"/>
</dbReference>
<keyword evidence="5" id="KW-0378">Hydrolase</keyword>
<dbReference type="SUPFAM" id="SSF51338">
    <property type="entry name" value="Composite domain of metallo-dependent hydrolases"/>
    <property type="match status" value="1"/>
</dbReference>
<dbReference type="Gene3D" id="2.30.40.10">
    <property type="entry name" value="Urease, subunit C, domain 1"/>
    <property type="match status" value="1"/>
</dbReference>
<evidence type="ECO:0000256" key="6">
    <source>
        <dbReference type="ARBA" id="ARBA00022808"/>
    </source>
</evidence>
<keyword evidence="4" id="KW-0479">Metal-binding</keyword>
<dbReference type="PANTHER" id="PTHR42752">
    <property type="entry name" value="IMIDAZOLONEPROPIONASE"/>
    <property type="match status" value="1"/>
</dbReference>
<dbReference type="InterPro" id="IPR032466">
    <property type="entry name" value="Metal_Hydrolase"/>
</dbReference>
<feature type="domain" description="Amidohydrolase 3" evidence="10">
    <location>
        <begin position="75"/>
        <end position="374"/>
    </location>
</feature>
<sequence length="387" mass="41001">MDGRIAAVGPQDALELRFADADRIDCGGRLLMPGLVDSHTHAIFGRPRFEEQELRAMGLPYMEIAKRGGGIHSSVRDLRARAEDELVALALPRLRRIASYGTTTVEVKSGYGLTVVDELKTLRVIRRLQELLPLRLVPTWLGAHEVPQEYRARGDQGRADYLRLLVHEMLPAVAAEGLARFADVFCEPGVYTVAESRVLLEAARVAGLGLKLHADELQTSGAAELAVALGAASADHLAAVSEDGVRALAAGGTVATLLPGTMLFLGSARQAPARALIDAGAPVALASDFNPGTSPTVNFPLVLTLAVSQLRLTAAEAVVAGTVNGAAALSLAGETGQLAPGFSADLALFDAEDVRELPYWYGDRLCRGTWVGGVACHPFEARFTSQP</sequence>
<dbReference type="GO" id="GO:0050480">
    <property type="term" value="F:imidazolonepropionase activity"/>
    <property type="evidence" value="ECO:0007669"/>
    <property type="project" value="UniProtKB-UniRule"/>
</dbReference>
<accession>A0AA37Q6N0</accession>
<comment type="caution">
    <text evidence="11">The sequence shown here is derived from an EMBL/GenBank/DDBJ whole genome shotgun (WGS) entry which is preliminary data.</text>
</comment>
<keyword evidence="8" id="KW-0408">Iron</keyword>
<organism evidence="11 12">
    <name type="scientific">Roseisolibacter agri</name>
    <dbReference type="NCBI Taxonomy" id="2014610"/>
    <lineage>
        <taxon>Bacteria</taxon>
        <taxon>Pseudomonadati</taxon>
        <taxon>Gemmatimonadota</taxon>
        <taxon>Gemmatimonadia</taxon>
        <taxon>Gemmatimonadales</taxon>
        <taxon>Gemmatimonadaceae</taxon>
        <taxon>Roseisolibacter</taxon>
    </lineage>
</organism>
<protein>
    <recommendedName>
        <fullName evidence="2 9">Imidazolonepropionase</fullName>
        <ecNumber evidence="2 9">3.5.2.7</ecNumber>
    </recommendedName>
</protein>
<dbReference type="EMBL" id="BRXS01000006">
    <property type="protein sequence ID" value="GLC27529.1"/>
    <property type="molecule type" value="Genomic_DNA"/>
</dbReference>
<dbReference type="Pfam" id="PF07969">
    <property type="entry name" value="Amidohydro_3"/>
    <property type="match status" value="1"/>
</dbReference>